<accession>R4TKQ5</accession>
<dbReference type="KEGG" id="vg:16194198"/>
<protein>
    <submittedName>
        <fullName evidence="2">Uncharacterized protein</fullName>
    </submittedName>
</protein>
<evidence type="ECO:0000313" key="3">
    <source>
        <dbReference type="Proteomes" id="UP000203449"/>
    </source>
</evidence>
<gene>
    <name evidence="2" type="primary">1</name>
    <name evidence="2" type="ORF">HHTV1_1</name>
</gene>
<dbReference type="RefSeq" id="YP_008058691.1">
    <property type="nucleotide sequence ID" value="NC_021322.1"/>
</dbReference>
<organism evidence="2 3">
    <name type="scientific">Haloarcula hispanica tailed virus 1</name>
    <dbReference type="NCBI Taxonomy" id="1273750"/>
    <lineage>
        <taxon>Viruses</taxon>
        <taxon>Duplodnaviria</taxon>
        <taxon>Heunggongvirae</taxon>
        <taxon>Uroviricota</taxon>
        <taxon>Caudoviricetes</taxon>
        <taxon>Madisaviridae</taxon>
        <taxon>Clampvirus</taxon>
        <taxon>Clampvirus italiense</taxon>
        <taxon>Clampvirus HHTV1</taxon>
    </lineage>
</organism>
<evidence type="ECO:0000256" key="1">
    <source>
        <dbReference type="SAM" id="MobiDB-lite"/>
    </source>
</evidence>
<dbReference type="EMBL" id="KC292025">
    <property type="protein sequence ID" value="AGM11257.1"/>
    <property type="molecule type" value="Genomic_DNA"/>
</dbReference>
<reference evidence="2 3" key="1">
    <citation type="submission" date="2012-12" db="EMBL/GenBank/DDBJ databases">
        <authorList>
            <person name="Sencilo A."/>
            <person name="Jacobs-Sera D."/>
            <person name="Russell D.A."/>
            <person name="Ko C."/>
            <person name="Atanasova N."/>
            <person name="Osterlund E."/>
            <person name="Oksanen H.M."/>
            <person name="Bamford D.H."/>
            <person name="Hatfull G.F."/>
            <person name="Roine E."/>
            <person name="Hendrix R.W."/>
        </authorList>
    </citation>
    <scope>NUCLEOTIDE SEQUENCE [LARGE SCALE GENOMIC DNA]</scope>
</reference>
<keyword evidence="3" id="KW-1185">Reference proteome</keyword>
<dbReference type="Proteomes" id="UP000203449">
    <property type="component" value="Segment"/>
</dbReference>
<sequence>MVDTEEQDQERCGYPGQEGPCQNPATEGSRCWIDSHTEDPEDSPGSVADGRGAPEGNDHALGNPGGGAPEGNTNAMKHGLHMTAERLLEVMDERQREEFKHRFLEYQQKTLNDSQAMAMAAAAVLRVDILKDLFDQGLERTVYTDQGDPYQQFKKDDLSALQGFFREIRLGLHYEGNSAQHQGGSSGHDNLDALVQE</sequence>
<dbReference type="GeneID" id="16194198"/>
<evidence type="ECO:0000313" key="2">
    <source>
        <dbReference type="EMBL" id="AGM11257.1"/>
    </source>
</evidence>
<name>R4TKQ5_9CAUD</name>
<proteinExistence type="predicted"/>
<feature type="region of interest" description="Disordered" evidence="1">
    <location>
        <begin position="177"/>
        <end position="197"/>
    </location>
</feature>
<feature type="region of interest" description="Disordered" evidence="1">
    <location>
        <begin position="1"/>
        <end position="72"/>
    </location>
</feature>